<reference evidence="1 2" key="1">
    <citation type="submission" date="2020-05" db="EMBL/GenBank/DDBJ databases">
        <authorList>
            <person name="Campoy J."/>
            <person name="Schneeberger K."/>
            <person name="Spophaly S."/>
        </authorList>
    </citation>
    <scope>NUCLEOTIDE SEQUENCE [LARGE SCALE GENOMIC DNA]</scope>
    <source>
        <strain evidence="1">PruArmRojPasFocal</strain>
    </source>
</reference>
<evidence type="ECO:0000313" key="2">
    <source>
        <dbReference type="Proteomes" id="UP000507222"/>
    </source>
</evidence>
<evidence type="ECO:0000313" key="1">
    <source>
        <dbReference type="EMBL" id="CAB4266137.1"/>
    </source>
</evidence>
<accession>A0A6J5TSC7</accession>
<proteinExistence type="predicted"/>
<dbReference type="AlphaFoldDB" id="A0A6J5TSC7"/>
<dbReference type="EMBL" id="CAEKDK010000001">
    <property type="protein sequence ID" value="CAB4266137.1"/>
    <property type="molecule type" value="Genomic_DNA"/>
</dbReference>
<protein>
    <submittedName>
        <fullName evidence="1">Uncharacterized protein</fullName>
    </submittedName>
</protein>
<organism evidence="1 2">
    <name type="scientific">Prunus armeniaca</name>
    <name type="common">Apricot</name>
    <name type="synonym">Armeniaca vulgaris</name>
    <dbReference type="NCBI Taxonomy" id="36596"/>
    <lineage>
        <taxon>Eukaryota</taxon>
        <taxon>Viridiplantae</taxon>
        <taxon>Streptophyta</taxon>
        <taxon>Embryophyta</taxon>
        <taxon>Tracheophyta</taxon>
        <taxon>Spermatophyta</taxon>
        <taxon>Magnoliopsida</taxon>
        <taxon>eudicotyledons</taxon>
        <taxon>Gunneridae</taxon>
        <taxon>Pentapetalae</taxon>
        <taxon>rosids</taxon>
        <taxon>fabids</taxon>
        <taxon>Rosales</taxon>
        <taxon>Rosaceae</taxon>
        <taxon>Amygdaloideae</taxon>
        <taxon>Amygdaleae</taxon>
        <taxon>Prunus</taxon>
    </lineage>
</organism>
<sequence>MEAEKTTDVSDIQNEVIKSTPPLKVGKERVLGNSGLKRKLGLKEKKDQIRLGRFFELCQNRFGELFL</sequence>
<gene>
    <name evidence="1" type="ORF">CURHAP_LOCUS8384</name>
</gene>
<dbReference type="Proteomes" id="UP000507222">
    <property type="component" value="Unassembled WGS sequence"/>
</dbReference>
<name>A0A6J5TSC7_PRUAR</name>